<dbReference type="AlphaFoldDB" id="A0AAN7ZCY9"/>
<accession>A0AAN7ZCY9</accession>
<keyword evidence="3" id="KW-1185">Reference proteome</keyword>
<proteinExistence type="predicted"/>
<dbReference type="Proteomes" id="UP001329430">
    <property type="component" value="Chromosome 7"/>
</dbReference>
<protein>
    <submittedName>
        <fullName evidence="2">Uncharacterized protein</fullName>
    </submittedName>
</protein>
<evidence type="ECO:0000256" key="1">
    <source>
        <dbReference type="SAM" id="MobiDB-lite"/>
    </source>
</evidence>
<feature type="region of interest" description="Disordered" evidence="1">
    <location>
        <begin position="125"/>
        <end position="149"/>
    </location>
</feature>
<reference evidence="2 3" key="1">
    <citation type="journal article" date="2024" name="Insects">
        <title>An Improved Chromosome-Level Genome Assembly of the Firefly Pyrocoelia pectoralis.</title>
        <authorList>
            <person name="Fu X."/>
            <person name="Meyer-Rochow V.B."/>
            <person name="Ballantyne L."/>
            <person name="Zhu X."/>
        </authorList>
    </citation>
    <scope>NUCLEOTIDE SEQUENCE [LARGE SCALE GENOMIC DNA]</scope>
    <source>
        <strain evidence="2">XCY_ONT2</strain>
    </source>
</reference>
<comment type="caution">
    <text evidence="2">The sequence shown here is derived from an EMBL/GenBank/DDBJ whole genome shotgun (WGS) entry which is preliminary data.</text>
</comment>
<evidence type="ECO:0000313" key="3">
    <source>
        <dbReference type="Proteomes" id="UP001329430"/>
    </source>
</evidence>
<evidence type="ECO:0000313" key="2">
    <source>
        <dbReference type="EMBL" id="KAK5641570.1"/>
    </source>
</evidence>
<gene>
    <name evidence="2" type="ORF">RI129_010117</name>
</gene>
<sequence length="192" mass="21687">MAKLKKTTKGVNDTSKRTRWEDEDDFEKDLYSISDFGQPFKDNSPPSIYVRKARTKSIYDTDDDIDMVPTSCGRGRMMLMNTKTIRNSTFLKQQSEISKDIRLTSSGYGYCNDQIEHALNCNTVPPQKPPTLSNGATTSRSSTPPNEVTNRPLMALCDIVRNGGTKLKQEVLYKPDPDKPINLNSLKEFPKL</sequence>
<dbReference type="EMBL" id="JAVRBK010000007">
    <property type="protein sequence ID" value="KAK5641570.1"/>
    <property type="molecule type" value="Genomic_DNA"/>
</dbReference>
<name>A0AAN7ZCY9_9COLE</name>
<organism evidence="2 3">
    <name type="scientific">Pyrocoelia pectoralis</name>
    <dbReference type="NCBI Taxonomy" id="417401"/>
    <lineage>
        <taxon>Eukaryota</taxon>
        <taxon>Metazoa</taxon>
        <taxon>Ecdysozoa</taxon>
        <taxon>Arthropoda</taxon>
        <taxon>Hexapoda</taxon>
        <taxon>Insecta</taxon>
        <taxon>Pterygota</taxon>
        <taxon>Neoptera</taxon>
        <taxon>Endopterygota</taxon>
        <taxon>Coleoptera</taxon>
        <taxon>Polyphaga</taxon>
        <taxon>Elateriformia</taxon>
        <taxon>Elateroidea</taxon>
        <taxon>Lampyridae</taxon>
        <taxon>Lampyrinae</taxon>
        <taxon>Pyrocoelia</taxon>
    </lineage>
</organism>